<proteinExistence type="inferred from homology"/>
<dbReference type="InterPro" id="IPR051159">
    <property type="entry name" value="Hexapeptide_acetyltransf"/>
</dbReference>
<dbReference type="Pfam" id="PF00132">
    <property type="entry name" value="Hexapep"/>
    <property type="match status" value="1"/>
</dbReference>
<accession>A0A9W5YYY9</accession>
<dbReference type="InterPro" id="IPR024688">
    <property type="entry name" value="Mac_dom"/>
</dbReference>
<protein>
    <submittedName>
        <fullName evidence="5">Maltose acetyltransferase</fullName>
    </submittedName>
</protein>
<dbReference type="CDD" id="cd03357">
    <property type="entry name" value="LbH_MAT_GAT"/>
    <property type="match status" value="1"/>
</dbReference>
<dbReference type="AlphaFoldDB" id="A0A9W5YYY9"/>
<name>A0A9W5YYY9_9EURO</name>
<dbReference type="PROSITE" id="PS00101">
    <property type="entry name" value="HEXAPEP_TRANSFERASES"/>
    <property type="match status" value="1"/>
</dbReference>
<evidence type="ECO:0000313" key="6">
    <source>
        <dbReference type="Proteomes" id="UP001143548"/>
    </source>
</evidence>
<gene>
    <name evidence="5" type="ORF">AbraCBS73388_002423</name>
</gene>
<dbReference type="Gene3D" id="2.160.10.10">
    <property type="entry name" value="Hexapeptide repeat proteins"/>
    <property type="match status" value="1"/>
</dbReference>
<dbReference type="InterPro" id="IPR011004">
    <property type="entry name" value="Trimer_LpxA-like_sf"/>
</dbReference>
<evidence type="ECO:0000313" key="5">
    <source>
        <dbReference type="EMBL" id="GKZ26339.1"/>
    </source>
</evidence>
<sequence>MDLQENRERMRRGELYHAFVSDLTADRMRCASACRRFNNAGDVSRRQSIELWKELHADRTIFHGMTDPTGADKNSIVGDTTPLPPPSQDPAEEDKLLQKYPWIEPPIRMDYGYNVKVGEGAFINFDCVIIDTCLVTIGARTLFGPKVSLYSGTHPLDPAVRNGTEGPESGKEIHIGEDCWLAGNVTVLPGVTIGKGAVIGAGSVVTKDVPAFHLAVGNPARVIRKIETSMEE</sequence>
<feature type="region of interest" description="Disordered" evidence="3">
    <location>
        <begin position="68"/>
        <end position="92"/>
    </location>
</feature>
<dbReference type="SUPFAM" id="SSF51161">
    <property type="entry name" value="Trimeric LpxA-like enzymes"/>
    <property type="match status" value="1"/>
</dbReference>
<dbReference type="PANTHER" id="PTHR23416">
    <property type="entry name" value="SIALIC ACID SYNTHASE-RELATED"/>
    <property type="match status" value="1"/>
</dbReference>
<dbReference type="Pfam" id="PF12464">
    <property type="entry name" value="Mac"/>
    <property type="match status" value="1"/>
</dbReference>
<dbReference type="EMBL" id="BROQ01000143">
    <property type="protein sequence ID" value="GKZ26339.1"/>
    <property type="molecule type" value="Genomic_DNA"/>
</dbReference>
<comment type="similarity">
    <text evidence="1">Belongs to the transferase hexapeptide repeat family.</text>
</comment>
<dbReference type="GO" id="GO:0016407">
    <property type="term" value="F:acetyltransferase activity"/>
    <property type="evidence" value="ECO:0007669"/>
    <property type="project" value="InterPro"/>
</dbReference>
<dbReference type="Proteomes" id="UP001143548">
    <property type="component" value="Unassembled WGS sequence"/>
</dbReference>
<organism evidence="5 6">
    <name type="scientific">Aspergillus brasiliensis</name>
    <dbReference type="NCBI Taxonomy" id="319629"/>
    <lineage>
        <taxon>Eukaryota</taxon>
        <taxon>Fungi</taxon>
        <taxon>Dikarya</taxon>
        <taxon>Ascomycota</taxon>
        <taxon>Pezizomycotina</taxon>
        <taxon>Eurotiomycetes</taxon>
        <taxon>Eurotiomycetidae</taxon>
        <taxon>Eurotiales</taxon>
        <taxon>Aspergillaceae</taxon>
        <taxon>Aspergillus</taxon>
        <taxon>Aspergillus subgen. Circumdati</taxon>
    </lineage>
</organism>
<dbReference type="PANTHER" id="PTHR23416:SF54">
    <property type="entry name" value="ACETYLTRANSFERASE, CYSE_LACA_LPXA_NODL FAMILY (AFU_ORTHOLOGUE AFUA_2G08430)-RELATED"/>
    <property type="match status" value="1"/>
</dbReference>
<dbReference type="InterPro" id="IPR018357">
    <property type="entry name" value="Hexapep_transf_CS"/>
</dbReference>
<dbReference type="GO" id="GO:0008374">
    <property type="term" value="F:O-acyltransferase activity"/>
    <property type="evidence" value="ECO:0007669"/>
    <property type="project" value="TreeGrafter"/>
</dbReference>
<reference evidence="5" key="1">
    <citation type="submission" date="2022-07" db="EMBL/GenBank/DDBJ databases">
        <title>Taxonomy of Aspergillus series Nigri: significant species reduction supported by multi-species coalescent approaches.</title>
        <authorList>
            <person name="Bian C."/>
            <person name="Kusuya Y."/>
            <person name="Sklenar F."/>
            <person name="D'hooge E."/>
            <person name="Yaguchi T."/>
            <person name="Takahashi H."/>
            <person name="Hubka V."/>
        </authorList>
    </citation>
    <scope>NUCLEOTIDE SEQUENCE</scope>
    <source>
        <strain evidence="5">CBS 733.88</strain>
    </source>
</reference>
<dbReference type="InterPro" id="IPR001451">
    <property type="entry name" value="Hexapep"/>
</dbReference>
<evidence type="ECO:0000256" key="1">
    <source>
        <dbReference type="ARBA" id="ARBA00007274"/>
    </source>
</evidence>
<feature type="domain" description="Maltose/galactoside acetyltransferase" evidence="4">
    <location>
        <begin position="7"/>
        <end position="67"/>
    </location>
</feature>
<evidence type="ECO:0000256" key="2">
    <source>
        <dbReference type="ARBA" id="ARBA00022679"/>
    </source>
</evidence>
<comment type="caution">
    <text evidence="5">The sequence shown here is derived from an EMBL/GenBank/DDBJ whole genome shotgun (WGS) entry which is preliminary data.</text>
</comment>
<evidence type="ECO:0000256" key="3">
    <source>
        <dbReference type="SAM" id="MobiDB-lite"/>
    </source>
</evidence>
<dbReference type="SMART" id="SM01266">
    <property type="entry name" value="Mac"/>
    <property type="match status" value="1"/>
</dbReference>
<keyword evidence="2" id="KW-0808">Transferase</keyword>
<evidence type="ECO:0000259" key="4">
    <source>
        <dbReference type="SMART" id="SM01266"/>
    </source>
</evidence>